<dbReference type="Proteomes" id="UP000050794">
    <property type="component" value="Unassembled WGS sequence"/>
</dbReference>
<dbReference type="Gene3D" id="3.90.1150.10">
    <property type="entry name" value="Aspartate Aminotransferase, domain 1"/>
    <property type="match status" value="1"/>
</dbReference>
<dbReference type="WBParaSite" id="TCNE_0000296401-mRNA-1">
    <property type="protein sequence ID" value="TCNE_0000296401-mRNA-1"/>
    <property type="gene ID" value="TCNE_0000296401"/>
</dbReference>
<dbReference type="InterPro" id="IPR015422">
    <property type="entry name" value="PyrdxlP-dep_Trfase_small"/>
</dbReference>
<evidence type="ECO:0000313" key="1">
    <source>
        <dbReference type="EMBL" id="VDM28681.1"/>
    </source>
</evidence>
<gene>
    <name evidence="1" type="ORF">TCNE_LOCUS2964</name>
</gene>
<protein>
    <submittedName>
        <fullName evidence="3">Type II secretion system protein</fullName>
    </submittedName>
</protein>
<organism evidence="2 3">
    <name type="scientific">Toxocara canis</name>
    <name type="common">Canine roundworm</name>
    <dbReference type="NCBI Taxonomy" id="6265"/>
    <lineage>
        <taxon>Eukaryota</taxon>
        <taxon>Metazoa</taxon>
        <taxon>Ecdysozoa</taxon>
        <taxon>Nematoda</taxon>
        <taxon>Chromadorea</taxon>
        <taxon>Rhabditida</taxon>
        <taxon>Spirurina</taxon>
        <taxon>Ascaridomorpha</taxon>
        <taxon>Ascaridoidea</taxon>
        <taxon>Toxocaridae</taxon>
        <taxon>Toxocara</taxon>
    </lineage>
</organism>
<evidence type="ECO:0000313" key="2">
    <source>
        <dbReference type="Proteomes" id="UP000050794"/>
    </source>
</evidence>
<accession>A0A183U394</accession>
<keyword evidence="2" id="KW-1185">Reference proteome</keyword>
<reference evidence="3" key="1">
    <citation type="submission" date="2016-06" db="UniProtKB">
        <authorList>
            <consortium name="WormBaseParasite"/>
        </authorList>
    </citation>
    <scope>IDENTIFICATION</scope>
</reference>
<sequence length="70" mass="8333">MPSFYVEVENNGVRESGEMDMNDYFNKVSREANIEDLMSYEVAIELDKRDPLKHLRDEFYYPKMKTIPHG</sequence>
<dbReference type="AlphaFoldDB" id="A0A183U394"/>
<evidence type="ECO:0000313" key="3">
    <source>
        <dbReference type="WBParaSite" id="TCNE_0000296401-mRNA-1"/>
    </source>
</evidence>
<dbReference type="EMBL" id="UYWY01003389">
    <property type="protein sequence ID" value="VDM28681.1"/>
    <property type="molecule type" value="Genomic_DNA"/>
</dbReference>
<name>A0A183U394_TOXCA</name>
<proteinExistence type="predicted"/>
<reference evidence="1 2" key="2">
    <citation type="submission" date="2018-11" db="EMBL/GenBank/DDBJ databases">
        <authorList>
            <consortium name="Pathogen Informatics"/>
        </authorList>
    </citation>
    <scope>NUCLEOTIDE SEQUENCE [LARGE SCALE GENOMIC DNA]</scope>
</reference>